<keyword evidence="6" id="KW-1185">Reference proteome</keyword>
<dbReference type="InterPro" id="IPR000086">
    <property type="entry name" value="NUDIX_hydrolase_dom"/>
</dbReference>
<dbReference type="InterPro" id="IPR020084">
    <property type="entry name" value="NUDIX_hydrolase_CS"/>
</dbReference>
<dbReference type="PANTHER" id="PTHR21340">
    <property type="entry name" value="DIADENOSINE 5,5-P1,P4-TETRAPHOSPHATE PYROPHOSPHOHYDROLASE MUTT"/>
    <property type="match status" value="1"/>
</dbReference>
<organism evidence="5 6">
    <name type="scientific">Sphingomonas oligophenolica</name>
    <dbReference type="NCBI Taxonomy" id="301154"/>
    <lineage>
        <taxon>Bacteria</taxon>
        <taxon>Pseudomonadati</taxon>
        <taxon>Pseudomonadota</taxon>
        <taxon>Alphaproteobacteria</taxon>
        <taxon>Sphingomonadales</taxon>
        <taxon>Sphingomonadaceae</taxon>
        <taxon>Sphingomonas</taxon>
    </lineage>
</organism>
<evidence type="ECO:0000256" key="2">
    <source>
        <dbReference type="ARBA" id="ARBA00022801"/>
    </source>
</evidence>
<feature type="compositionally biased region" description="Basic and acidic residues" evidence="3">
    <location>
        <begin position="60"/>
        <end position="70"/>
    </location>
</feature>
<dbReference type="PROSITE" id="PS00893">
    <property type="entry name" value="NUDIX_BOX"/>
    <property type="match status" value="1"/>
</dbReference>
<reference evidence="5 6" key="1">
    <citation type="submission" date="2024-05" db="EMBL/GenBank/DDBJ databases">
        <authorList>
            <person name="Liu Q."/>
            <person name="Xin Y.-H."/>
        </authorList>
    </citation>
    <scope>NUCLEOTIDE SEQUENCE [LARGE SCALE GENOMIC DNA]</scope>
    <source>
        <strain evidence="5 6">CGMCC 1.10181</strain>
    </source>
</reference>
<dbReference type="Proteomes" id="UP001419910">
    <property type="component" value="Unassembled WGS sequence"/>
</dbReference>
<sequence>MANSKRGSRRLSAGILAYRHHEGTVEVFLVHPGGPFWAARDQGAWQIPKGMVEPDEDPSDAARREFREEIGNEPSGVLQPLGRIRQAGGKWVEAFTLAAEIDPDAIVSNRFDLEWPPRSGIVRSFPEIDRAGWFPIGVARAAMLASQLPLLDRLETLLGAR</sequence>
<dbReference type="InterPro" id="IPR051325">
    <property type="entry name" value="Nudix_hydrolase_domain"/>
</dbReference>
<dbReference type="Pfam" id="PF00293">
    <property type="entry name" value="NUDIX"/>
    <property type="match status" value="1"/>
</dbReference>
<dbReference type="InterPro" id="IPR015797">
    <property type="entry name" value="NUDIX_hydrolase-like_dom_sf"/>
</dbReference>
<protein>
    <submittedName>
        <fullName evidence="5">NUDIX domain-containing protein</fullName>
    </submittedName>
</protein>
<name>A0ABU9Y7N0_9SPHN</name>
<dbReference type="RefSeq" id="WP_345840515.1">
    <property type="nucleotide sequence ID" value="NZ_JBDIME010000020.1"/>
</dbReference>
<gene>
    <name evidence="5" type="ORF">ABC974_19450</name>
</gene>
<accession>A0ABU9Y7N0</accession>
<dbReference type="EMBL" id="JBDIME010000020">
    <property type="protein sequence ID" value="MEN2791817.1"/>
    <property type="molecule type" value="Genomic_DNA"/>
</dbReference>
<evidence type="ECO:0000256" key="1">
    <source>
        <dbReference type="ARBA" id="ARBA00001946"/>
    </source>
</evidence>
<evidence type="ECO:0000313" key="5">
    <source>
        <dbReference type="EMBL" id="MEN2791817.1"/>
    </source>
</evidence>
<evidence type="ECO:0000313" key="6">
    <source>
        <dbReference type="Proteomes" id="UP001419910"/>
    </source>
</evidence>
<proteinExistence type="predicted"/>
<dbReference type="SUPFAM" id="SSF55811">
    <property type="entry name" value="Nudix"/>
    <property type="match status" value="1"/>
</dbReference>
<dbReference type="PROSITE" id="PS51462">
    <property type="entry name" value="NUDIX"/>
    <property type="match status" value="1"/>
</dbReference>
<comment type="caution">
    <text evidence="5">The sequence shown here is derived from an EMBL/GenBank/DDBJ whole genome shotgun (WGS) entry which is preliminary data.</text>
</comment>
<evidence type="ECO:0000259" key="4">
    <source>
        <dbReference type="PROSITE" id="PS51462"/>
    </source>
</evidence>
<comment type="cofactor">
    <cofactor evidence="1">
        <name>Mg(2+)</name>
        <dbReference type="ChEBI" id="CHEBI:18420"/>
    </cofactor>
</comment>
<dbReference type="Gene3D" id="3.90.79.10">
    <property type="entry name" value="Nucleoside Triphosphate Pyrophosphohydrolase"/>
    <property type="match status" value="1"/>
</dbReference>
<dbReference type="PANTHER" id="PTHR21340:SF7">
    <property type="entry name" value="NUDIX HYDROLASE DOMAIN-CONTAINING PROTEIN"/>
    <property type="match status" value="1"/>
</dbReference>
<evidence type="ECO:0000256" key="3">
    <source>
        <dbReference type="SAM" id="MobiDB-lite"/>
    </source>
</evidence>
<feature type="domain" description="Nudix hydrolase" evidence="4">
    <location>
        <begin position="8"/>
        <end position="156"/>
    </location>
</feature>
<feature type="region of interest" description="Disordered" evidence="3">
    <location>
        <begin position="50"/>
        <end position="74"/>
    </location>
</feature>
<keyword evidence="2" id="KW-0378">Hydrolase</keyword>
<dbReference type="CDD" id="cd04662">
    <property type="entry name" value="NUDIX_Hydrolase"/>
    <property type="match status" value="1"/>
</dbReference>